<reference evidence="2 3" key="1">
    <citation type="journal article" date="2003" name="Nat. Genet.">
        <title>Comparative analysis of the genome sequences of Bordetella pertussis, Bordetella parapertussis and Bordetella bronchiseptica.</title>
        <authorList>
            <person name="Parkhill J."/>
            <person name="Sebaihia M."/>
            <person name="Preston A."/>
            <person name="Murphy L.D."/>
            <person name="Thomson N.R."/>
            <person name="Harris D.E."/>
            <person name="Holden M.T.G."/>
            <person name="Churcher C.M."/>
            <person name="Bentley S.D."/>
            <person name="Mungall K.L."/>
            <person name="Cerdeno-Tarraga A.-M."/>
            <person name="Temple L."/>
            <person name="James K.D."/>
            <person name="Harris B."/>
            <person name="Quail M.A."/>
            <person name="Achtman M."/>
            <person name="Atkin R."/>
            <person name="Baker S."/>
            <person name="Basham D."/>
            <person name="Bason N."/>
            <person name="Cherevach I."/>
            <person name="Chillingworth T."/>
            <person name="Collins M."/>
            <person name="Cronin A."/>
            <person name="Davis P."/>
            <person name="Doggett J."/>
            <person name="Feltwell T."/>
            <person name="Goble A."/>
            <person name="Hamlin N."/>
            <person name="Hauser H."/>
            <person name="Holroyd S."/>
            <person name="Jagels K."/>
            <person name="Leather S."/>
            <person name="Moule S."/>
            <person name="Norberczak H."/>
            <person name="O'Neil S."/>
            <person name="Ormond D."/>
            <person name="Price C."/>
            <person name="Rabbinowitsch E."/>
            <person name="Rutter S."/>
            <person name="Sanders M."/>
            <person name="Saunders D."/>
            <person name="Seeger K."/>
            <person name="Sharp S."/>
            <person name="Simmonds M."/>
            <person name="Skelton J."/>
            <person name="Squares R."/>
            <person name="Squares S."/>
            <person name="Stevens K."/>
            <person name="Unwin L."/>
            <person name="Whitehead S."/>
            <person name="Barrell B.G."/>
            <person name="Maskell D.J."/>
        </authorList>
    </citation>
    <scope>NUCLEOTIDE SEQUENCE [LARGE SCALE GENOMIC DNA]</scope>
    <source>
        <strain evidence="2 3">12822 / ATCC BAA-587 / NCTC 13253</strain>
    </source>
</reference>
<dbReference type="Proteomes" id="UP000001421">
    <property type="component" value="Chromosome"/>
</dbReference>
<gene>
    <name evidence="2" type="ordered locus">BPP0993</name>
</gene>
<evidence type="ECO:0000313" key="3">
    <source>
        <dbReference type="Proteomes" id="UP000001421"/>
    </source>
</evidence>
<dbReference type="AlphaFoldDB" id="Q7WBL1"/>
<dbReference type="EMBL" id="BX640426">
    <property type="protein sequence ID" value="CAE36293.1"/>
    <property type="molecule type" value="Genomic_DNA"/>
</dbReference>
<evidence type="ECO:0000313" key="2">
    <source>
        <dbReference type="EMBL" id="CAE36293.1"/>
    </source>
</evidence>
<accession>Q7WBL1</accession>
<dbReference type="HOGENOM" id="CLU_2987581_0_0_4"/>
<sequence length="57" mass="6422">MISRRPAAYRRNADDYAPKRLKAESPDAANPRQTDEYPIAFEFASLDSAANPPRRSV</sequence>
<organism evidence="2 3">
    <name type="scientific">Bordetella parapertussis (strain 12822 / ATCC BAA-587 / NCTC 13253)</name>
    <dbReference type="NCBI Taxonomy" id="257311"/>
    <lineage>
        <taxon>Bacteria</taxon>
        <taxon>Pseudomonadati</taxon>
        <taxon>Pseudomonadota</taxon>
        <taxon>Betaproteobacteria</taxon>
        <taxon>Burkholderiales</taxon>
        <taxon>Alcaligenaceae</taxon>
        <taxon>Bordetella</taxon>
    </lineage>
</organism>
<evidence type="ECO:0000256" key="1">
    <source>
        <dbReference type="SAM" id="MobiDB-lite"/>
    </source>
</evidence>
<feature type="region of interest" description="Disordered" evidence="1">
    <location>
        <begin position="1"/>
        <end position="38"/>
    </location>
</feature>
<proteinExistence type="predicted"/>
<dbReference type="KEGG" id="bpa:BPP0993"/>
<feature type="compositionally biased region" description="Basic and acidic residues" evidence="1">
    <location>
        <begin position="11"/>
        <end position="25"/>
    </location>
</feature>
<protein>
    <submittedName>
        <fullName evidence="2">Uncharacterized protein</fullName>
    </submittedName>
</protein>
<name>Q7WBL1_BORPA</name>